<sequence>MITLNVHDFMSIFCNFLFLAIRILSFVAIAPLLGDKSIPKKIQLFITFILSWFFMLIIPKVKIDLFSSDGLLILFEQILIGMSLGFAMQLIFSAIKVAGEIISFQMGLSFSSLLDWNTHSNISVLSRFLYIFLLLLFLEFNGHILMISVLFDTFRAFPITPIKLDSEKYLHIVMFTKFAFIDGFMLMLPVIIIQLILNFSMGILNRIASQISIFSIGFTVTLLIGVYTVYLFIPTIPYVYNNIFNRLMWICSILSKG</sequence>
<dbReference type="PANTHER" id="PTHR30065:SF8">
    <property type="entry name" value="FLAGELLAR BIOSYNTHETIC PROTEIN FLIR"/>
    <property type="match status" value="1"/>
</dbReference>
<keyword evidence="5 10" id="KW-0812">Transmembrane</keyword>
<name>A0A4D6YAD3_BUCMH</name>
<dbReference type="Pfam" id="PF01311">
    <property type="entry name" value="Bac_export_1"/>
    <property type="match status" value="1"/>
</dbReference>
<comment type="subcellular location">
    <subcellularLocation>
        <location evidence="10">Cell membrane</location>
        <topology evidence="10">Multi-pass membrane protein</topology>
    </subcellularLocation>
    <subcellularLocation>
        <location evidence="10">Bacterial flagellum basal body</location>
    </subcellularLocation>
</comment>
<evidence type="ECO:0000256" key="8">
    <source>
        <dbReference type="ARBA" id="ARBA00023143"/>
    </source>
</evidence>
<evidence type="ECO:0000256" key="7">
    <source>
        <dbReference type="ARBA" id="ARBA00023136"/>
    </source>
</evidence>
<feature type="transmembrane region" description="Helical" evidence="10">
    <location>
        <begin position="12"/>
        <end position="30"/>
    </location>
</feature>
<feature type="transmembrane region" description="Helical" evidence="10">
    <location>
        <begin position="128"/>
        <end position="151"/>
    </location>
</feature>
<evidence type="ECO:0000256" key="10">
    <source>
        <dbReference type="RuleBase" id="RU362071"/>
    </source>
</evidence>
<evidence type="ECO:0000256" key="1">
    <source>
        <dbReference type="ARBA" id="ARBA00002578"/>
    </source>
</evidence>
<reference evidence="11 12" key="1">
    <citation type="submission" date="2018-10" db="EMBL/GenBank/DDBJ databases">
        <title>Comparative functional genomics of the obligate endosymbiont Buchnera aphidicola.</title>
        <authorList>
            <person name="Chong R.A."/>
        </authorList>
    </citation>
    <scope>NUCLEOTIDE SEQUENCE [LARGE SCALE GENOMIC DNA]</scope>
    <source>
        <strain evidence="11 12">Mrh</strain>
    </source>
</reference>
<proteinExistence type="inferred from homology"/>
<evidence type="ECO:0000256" key="3">
    <source>
        <dbReference type="ARBA" id="ARBA00021717"/>
    </source>
</evidence>
<keyword evidence="11" id="KW-0966">Cell projection</keyword>
<keyword evidence="11" id="KW-0969">Cilium</keyword>
<accession>A0A4D6YAD3</accession>
<dbReference type="OrthoDB" id="9797790at2"/>
<evidence type="ECO:0000256" key="9">
    <source>
        <dbReference type="NCBIfam" id="TIGR01400"/>
    </source>
</evidence>
<feature type="transmembrane region" description="Helical" evidence="10">
    <location>
        <begin position="211"/>
        <end position="233"/>
    </location>
</feature>
<dbReference type="InterPro" id="IPR002010">
    <property type="entry name" value="T3SS_IM_R"/>
</dbReference>
<comment type="similarity">
    <text evidence="2 10">Belongs to the FliR/MopE/SpaR family.</text>
</comment>
<gene>
    <name evidence="11" type="primary">fliR</name>
    <name evidence="11" type="ORF">D9V73_00390</name>
</gene>
<feature type="transmembrane region" description="Helical" evidence="10">
    <location>
        <begin position="97"/>
        <end position="116"/>
    </location>
</feature>
<dbReference type="NCBIfam" id="TIGR01400">
    <property type="entry name" value="fliR"/>
    <property type="match status" value="1"/>
</dbReference>
<evidence type="ECO:0000256" key="4">
    <source>
        <dbReference type="ARBA" id="ARBA00022475"/>
    </source>
</evidence>
<dbReference type="RefSeq" id="WP_158336294.1">
    <property type="nucleotide sequence ID" value="NZ_CP033004.1"/>
</dbReference>
<keyword evidence="7 10" id="KW-0472">Membrane</keyword>
<dbReference type="InterPro" id="IPR006303">
    <property type="entry name" value="FliR"/>
</dbReference>
<feature type="transmembrane region" description="Helical" evidence="10">
    <location>
        <begin position="42"/>
        <end position="59"/>
    </location>
</feature>
<feature type="transmembrane region" description="Helical" evidence="10">
    <location>
        <begin position="71"/>
        <end position="91"/>
    </location>
</feature>
<evidence type="ECO:0000256" key="6">
    <source>
        <dbReference type="ARBA" id="ARBA00022989"/>
    </source>
</evidence>
<dbReference type="GO" id="GO:0005886">
    <property type="term" value="C:plasma membrane"/>
    <property type="evidence" value="ECO:0007669"/>
    <property type="project" value="UniProtKB-SubCell"/>
</dbReference>
<feature type="transmembrane region" description="Helical" evidence="10">
    <location>
        <begin position="171"/>
        <end position="199"/>
    </location>
</feature>
<dbReference type="AlphaFoldDB" id="A0A4D6YAD3"/>
<dbReference type="EMBL" id="CP033004">
    <property type="protein sequence ID" value="QCI23118.1"/>
    <property type="molecule type" value="Genomic_DNA"/>
</dbReference>
<keyword evidence="6 10" id="KW-1133">Transmembrane helix</keyword>
<dbReference type="PRINTS" id="PR00953">
    <property type="entry name" value="TYPE3IMRPROT"/>
</dbReference>
<comment type="function">
    <text evidence="1 10">Role in flagellar biosynthesis.</text>
</comment>
<dbReference type="GO" id="GO:0044780">
    <property type="term" value="P:bacterial-type flagellum assembly"/>
    <property type="evidence" value="ECO:0007669"/>
    <property type="project" value="UniProtKB-UniRule"/>
</dbReference>
<keyword evidence="8 10" id="KW-0975">Bacterial flagellum</keyword>
<protein>
    <recommendedName>
        <fullName evidence="3 9">Flagellar biosynthetic protein FliR</fullName>
    </recommendedName>
</protein>
<evidence type="ECO:0000256" key="5">
    <source>
        <dbReference type="ARBA" id="ARBA00022692"/>
    </source>
</evidence>
<dbReference type="PANTHER" id="PTHR30065">
    <property type="entry name" value="FLAGELLAR BIOSYNTHETIC PROTEIN FLIR"/>
    <property type="match status" value="1"/>
</dbReference>
<dbReference type="Proteomes" id="UP000298566">
    <property type="component" value="Chromosome"/>
</dbReference>
<evidence type="ECO:0000313" key="12">
    <source>
        <dbReference type="Proteomes" id="UP000298566"/>
    </source>
</evidence>
<keyword evidence="4 10" id="KW-1003">Cell membrane</keyword>
<dbReference type="GO" id="GO:0006605">
    <property type="term" value="P:protein targeting"/>
    <property type="evidence" value="ECO:0007669"/>
    <property type="project" value="UniProtKB-UniRule"/>
</dbReference>
<evidence type="ECO:0000256" key="2">
    <source>
        <dbReference type="ARBA" id="ARBA00009772"/>
    </source>
</evidence>
<organism evidence="11 12">
    <name type="scientific">Buchnera aphidicola subsp. Melaphis rhois</name>
    <dbReference type="NCBI Taxonomy" id="118103"/>
    <lineage>
        <taxon>Bacteria</taxon>
        <taxon>Pseudomonadati</taxon>
        <taxon>Pseudomonadota</taxon>
        <taxon>Gammaproteobacteria</taxon>
        <taxon>Enterobacterales</taxon>
        <taxon>Erwiniaceae</taxon>
        <taxon>Buchnera</taxon>
    </lineage>
</organism>
<dbReference type="GO" id="GO:0009425">
    <property type="term" value="C:bacterial-type flagellum basal body"/>
    <property type="evidence" value="ECO:0007669"/>
    <property type="project" value="UniProtKB-SubCell"/>
</dbReference>
<evidence type="ECO:0000313" key="11">
    <source>
        <dbReference type="EMBL" id="QCI23118.1"/>
    </source>
</evidence>
<keyword evidence="11" id="KW-0282">Flagellum</keyword>